<sequence>MLLVGAALIGGLVMATQKVQASFAAGSLARALARGESIDNLQKQLGVTTRIEHLDDFICVHAIAATEPIEIEEKSCARKLGL</sequence>
<protein>
    <submittedName>
        <fullName evidence="1">Unannotated protein</fullName>
    </submittedName>
</protein>
<name>A0A6J7JU90_9ZZZZ</name>
<dbReference type="AlphaFoldDB" id="A0A6J7JU90"/>
<gene>
    <name evidence="1" type="ORF">UFOPK3837_00194</name>
</gene>
<evidence type="ECO:0000313" key="1">
    <source>
        <dbReference type="EMBL" id="CAB4947140.1"/>
    </source>
</evidence>
<proteinExistence type="predicted"/>
<dbReference type="EMBL" id="CAFBNO010000003">
    <property type="protein sequence ID" value="CAB4947140.1"/>
    <property type="molecule type" value="Genomic_DNA"/>
</dbReference>
<reference evidence="1" key="1">
    <citation type="submission" date="2020-05" db="EMBL/GenBank/DDBJ databases">
        <authorList>
            <person name="Chiriac C."/>
            <person name="Salcher M."/>
            <person name="Ghai R."/>
            <person name="Kavagutti S V."/>
        </authorList>
    </citation>
    <scope>NUCLEOTIDE SEQUENCE</scope>
</reference>
<organism evidence="1">
    <name type="scientific">freshwater metagenome</name>
    <dbReference type="NCBI Taxonomy" id="449393"/>
    <lineage>
        <taxon>unclassified sequences</taxon>
        <taxon>metagenomes</taxon>
        <taxon>ecological metagenomes</taxon>
    </lineage>
</organism>
<accession>A0A6J7JU90</accession>